<comment type="caution">
    <text evidence="1">The sequence shown here is derived from an EMBL/GenBank/DDBJ whole genome shotgun (WGS) entry which is preliminary data.</text>
</comment>
<dbReference type="Proteomes" id="UP000010321">
    <property type="component" value="Unassembled WGS sequence"/>
</dbReference>
<sequence length="42" mass="4656">MGDREQDGVIALSSPFQKAILALTLKPNIEDARDTRSSKNLR</sequence>
<organism evidence="1 2">
    <name type="scientific">Bacteroides clarus YIT 12056</name>
    <dbReference type="NCBI Taxonomy" id="762984"/>
    <lineage>
        <taxon>Bacteria</taxon>
        <taxon>Pseudomonadati</taxon>
        <taxon>Bacteroidota</taxon>
        <taxon>Bacteroidia</taxon>
        <taxon>Bacteroidales</taxon>
        <taxon>Bacteroidaceae</taxon>
        <taxon>Bacteroides</taxon>
    </lineage>
</organism>
<protein>
    <submittedName>
        <fullName evidence="1">Uncharacterized protein</fullName>
    </submittedName>
</protein>
<dbReference type="EMBL" id="AFBM01000002">
    <property type="protein sequence ID" value="EGF54910.1"/>
    <property type="molecule type" value="Genomic_DNA"/>
</dbReference>
<gene>
    <name evidence="1" type="ORF">HMPREF9445_00139</name>
</gene>
<keyword evidence="2" id="KW-1185">Reference proteome</keyword>
<proteinExistence type="predicted"/>
<reference evidence="1 2" key="1">
    <citation type="submission" date="2011-02" db="EMBL/GenBank/DDBJ databases">
        <authorList>
            <person name="Weinstock G."/>
            <person name="Sodergren E."/>
            <person name="Clifton S."/>
            <person name="Fulton L."/>
            <person name="Fulton B."/>
            <person name="Courtney L."/>
            <person name="Fronick C."/>
            <person name="Harrison M."/>
            <person name="Strong C."/>
            <person name="Farmer C."/>
            <person name="Delahaunty K."/>
            <person name="Markovic C."/>
            <person name="Hall O."/>
            <person name="Minx P."/>
            <person name="Tomlinson C."/>
            <person name="Mitreva M."/>
            <person name="Hou S."/>
            <person name="Chen J."/>
            <person name="Wollam A."/>
            <person name="Pepin K.H."/>
            <person name="Johnson M."/>
            <person name="Bhonagiri V."/>
            <person name="Zhang X."/>
            <person name="Suruliraj S."/>
            <person name="Warren W."/>
            <person name="Chinwalla A."/>
            <person name="Mardis E.R."/>
            <person name="Wilson R.K."/>
        </authorList>
    </citation>
    <scope>NUCLEOTIDE SEQUENCE [LARGE SCALE GENOMIC DNA]</scope>
    <source>
        <strain evidence="1 2">YIT 12056</strain>
    </source>
</reference>
<evidence type="ECO:0000313" key="1">
    <source>
        <dbReference type="EMBL" id="EGF54910.1"/>
    </source>
</evidence>
<evidence type="ECO:0000313" key="2">
    <source>
        <dbReference type="Proteomes" id="UP000010321"/>
    </source>
</evidence>
<accession>A0ABP2KXP7</accession>
<name>A0ABP2KXP7_9BACE</name>